<protein>
    <submittedName>
        <fullName evidence="1">Uncharacterized protein</fullName>
    </submittedName>
</protein>
<organism evidence="1 2">
    <name type="scientific">Candidatus Magasanikbacteria bacterium CG_4_9_14_3_um_filter_32_9</name>
    <dbReference type="NCBI Taxonomy" id="1974644"/>
    <lineage>
        <taxon>Bacteria</taxon>
        <taxon>Candidatus Magasanikiibacteriota</taxon>
    </lineage>
</organism>
<reference evidence="2" key="1">
    <citation type="submission" date="2017-09" db="EMBL/GenBank/DDBJ databases">
        <title>Depth-based differentiation of microbial function through sediment-hosted aquifers and enrichment of novel symbionts in the deep terrestrial subsurface.</title>
        <authorList>
            <person name="Probst A.J."/>
            <person name="Ladd B."/>
            <person name="Jarett J.K."/>
            <person name="Geller-Mcgrath D.E."/>
            <person name="Sieber C.M.K."/>
            <person name="Emerson J.B."/>
            <person name="Anantharaman K."/>
            <person name="Thomas B.C."/>
            <person name="Malmstrom R."/>
            <person name="Stieglmeier M."/>
            <person name="Klingl A."/>
            <person name="Woyke T."/>
            <person name="Ryan C.M."/>
            <person name="Banfield J.F."/>
        </authorList>
    </citation>
    <scope>NUCLEOTIDE SEQUENCE [LARGE SCALE GENOMIC DNA]</scope>
</reference>
<gene>
    <name evidence="1" type="ORF">CO137_02770</name>
</gene>
<name>A0A2M7Z6F9_9BACT</name>
<proteinExistence type="predicted"/>
<accession>A0A2M7Z6F9</accession>
<sequence length="206" mass="22899">MPTKLSSPPIATEYIIVQPQTTLVGSITPANIELLQREIILQAQGEAVELSDGISPLTTALSFSAIYDIADETVFRLSNGQLVLLFDHQPKETLRPEEVEESIWTKILKIKSKSVVVQDISAPKPEIILDLVALWGRIREQDDIIARTKLFIKSFAKALEPAITIRLCGEIPNLPLLSAIYLARPYGHTIIFEDAHNESVTLFTNI</sequence>
<evidence type="ECO:0000313" key="1">
    <source>
        <dbReference type="EMBL" id="PJA89711.1"/>
    </source>
</evidence>
<dbReference type="EMBL" id="PFVJ01000058">
    <property type="protein sequence ID" value="PJA89711.1"/>
    <property type="molecule type" value="Genomic_DNA"/>
</dbReference>
<dbReference type="Proteomes" id="UP000230843">
    <property type="component" value="Unassembled WGS sequence"/>
</dbReference>
<dbReference type="AlphaFoldDB" id="A0A2M7Z6F9"/>
<evidence type="ECO:0000313" key="2">
    <source>
        <dbReference type="Proteomes" id="UP000230843"/>
    </source>
</evidence>
<comment type="caution">
    <text evidence="1">The sequence shown here is derived from an EMBL/GenBank/DDBJ whole genome shotgun (WGS) entry which is preliminary data.</text>
</comment>